<evidence type="ECO:0000313" key="5">
    <source>
        <dbReference type="Proteomes" id="UP000277580"/>
    </source>
</evidence>
<name>A0A3N4L374_9PEZI</name>
<dbReference type="Proteomes" id="UP000277580">
    <property type="component" value="Unassembled WGS sequence"/>
</dbReference>
<keyword evidence="2" id="KW-0472">Membrane</keyword>
<reference evidence="4 5" key="1">
    <citation type="journal article" date="2018" name="Nat. Ecol. Evol.">
        <title>Pezizomycetes genomes reveal the molecular basis of ectomycorrhizal truffle lifestyle.</title>
        <authorList>
            <person name="Murat C."/>
            <person name="Payen T."/>
            <person name="Noel B."/>
            <person name="Kuo A."/>
            <person name="Morin E."/>
            <person name="Chen J."/>
            <person name="Kohler A."/>
            <person name="Krizsan K."/>
            <person name="Balestrini R."/>
            <person name="Da Silva C."/>
            <person name="Montanini B."/>
            <person name="Hainaut M."/>
            <person name="Levati E."/>
            <person name="Barry K.W."/>
            <person name="Belfiori B."/>
            <person name="Cichocki N."/>
            <person name="Clum A."/>
            <person name="Dockter R.B."/>
            <person name="Fauchery L."/>
            <person name="Guy J."/>
            <person name="Iotti M."/>
            <person name="Le Tacon F."/>
            <person name="Lindquist E.A."/>
            <person name="Lipzen A."/>
            <person name="Malagnac F."/>
            <person name="Mello A."/>
            <person name="Molinier V."/>
            <person name="Miyauchi S."/>
            <person name="Poulain J."/>
            <person name="Riccioni C."/>
            <person name="Rubini A."/>
            <person name="Sitrit Y."/>
            <person name="Splivallo R."/>
            <person name="Traeger S."/>
            <person name="Wang M."/>
            <person name="Zifcakova L."/>
            <person name="Wipf D."/>
            <person name="Zambonelli A."/>
            <person name="Paolocci F."/>
            <person name="Nowrousian M."/>
            <person name="Ottonello S."/>
            <person name="Baldrian P."/>
            <person name="Spatafora J.W."/>
            <person name="Henrissat B."/>
            <person name="Nagy L.G."/>
            <person name="Aury J.M."/>
            <person name="Wincker P."/>
            <person name="Grigoriev I.V."/>
            <person name="Bonfante P."/>
            <person name="Martin F.M."/>
        </authorList>
    </citation>
    <scope>NUCLEOTIDE SEQUENCE [LARGE SCALE GENOMIC DNA]</scope>
    <source>
        <strain evidence="4 5">CCBAS932</strain>
    </source>
</reference>
<feature type="domain" description="BTB" evidence="3">
    <location>
        <begin position="18"/>
        <end position="82"/>
    </location>
</feature>
<dbReference type="InterPro" id="IPR011333">
    <property type="entry name" value="SKP1/BTB/POZ_sf"/>
</dbReference>
<sequence>MAIVIVYSFTQNLGLLASEIIEVIAESGQECFHVHSSIFAAKSRTLRRATKGVKRLDLSNWDGNTVARFLQFLYIGSYQIPESRLIERSEGDESVDGEMSPNTAQRRKNSEVGNALNFLLTHAKIYTLAACYDVEELRVISFKNLQRALGRIDVGEQTARVVEMLEYIYSHTSCGEPIRELVSRFSAENLQTLLGPIDMHLLLYEGGDFAVELVENVSKRLSSAERKLRGVERKLSAMVKGLQNSKPALRISWFNTDLLFWAFSRFPHKSFRITLGVLISAATITNVINYQSETISSTTFQNLCKHYSTRSWVDSDMLAVGNQPLKEACLDHVPGTRVPKPYILAYNEVWVPEMCEMTSWLARGEYNVNEAAAGAVDTSTGSENAGMPTAKSVHKTFSEDAEPRDIISFITHPVSLFVLLVAGYYSYVHLFVVHVARPSGMESIPRRRGFIYPTDSRDAI</sequence>
<keyword evidence="2" id="KW-1133">Transmembrane helix</keyword>
<dbReference type="PROSITE" id="PS50097">
    <property type="entry name" value="BTB"/>
    <property type="match status" value="1"/>
</dbReference>
<keyword evidence="2" id="KW-0812">Transmembrane</keyword>
<dbReference type="InterPro" id="IPR000210">
    <property type="entry name" value="BTB/POZ_dom"/>
</dbReference>
<dbReference type="Gene3D" id="3.30.710.10">
    <property type="entry name" value="Potassium Channel Kv1.1, Chain A"/>
    <property type="match status" value="1"/>
</dbReference>
<dbReference type="PANTHER" id="PTHR47843">
    <property type="entry name" value="BTB DOMAIN-CONTAINING PROTEIN-RELATED"/>
    <property type="match status" value="1"/>
</dbReference>
<accession>A0A3N4L374</accession>
<feature type="transmembrane region" description="Helical" evidence="2">
    <location>
        <begin position="414"/>
        <end position="436"/>
    </location>
</feature>
<keyword evidence="5" id="KW-1185">Reference proteome</keyword>
<protein>
    <recommendedName>
        <fullName evidence="3">BTB domain-containing protein</fullName>
    </recommendedName>
</protein>
<gene>
    <name evidence="4" type="ORF">P167DRAFT_542630</name>
</gene>
<dbReference type="AlphaFoldDB" id="A0A3N4L374"/>
<evidence type="ECO:0000256" key="1">
    <source>
        <dbReference type="SAM" id="MobiDB-lite"/>
    </source>
</evidence>
<organism evidence="4 5">
    <name type="scientific">Morchella conica CCBAS932</name>
    <dbReference type="NCBI Taxonomy" id="1392247"/>
    <lineage>
        <taxon>Eukaryota</taxon>
        <taxon>Fungi</taxon>
        <taxon>Dikarya</taxon>
        <taxon>Ascomycota</taxon>
        <taxon>Pezizomycotina</taxon>
        <taxon>Pezizomycetes</taxon>
        <taxon>Pezizales</taxon>
        <taxon>Morchellaceae</taxon>
        <taxon>Morchella</taxon>
    </lineage>
</organism>
<evidence type="ECO:0000259" key="3">
    <source>
        <dbReference type="PROSITE" id="PS50097"/>
    </source>
</evidence>
<dbReference type="EMBL" id="ML119111">
    <property type="protein sequence ID" value="RPB15929.1"/>
    <property type="molecule type" value="Genomic_DNA"/>
</dbReference>
<proteinExistence type="predicted"/>
<dbReference type="OrthoDB" id="9997739at2759"/>
<evidence type="ECO:0000313" key="4">
    <source>
        <dbReference type="EMBL" id="RPB15929.1"/>
    </source>
</evidence>
<feature type="region of interest" description="Disordered" evidence="1">
    <location>
        <begin position="89"/>
        <end position="108"/>
    </location>
</feature>
<dbReference type="InParanoid" id="A0A3N4L374"/>
<evidence type="ECO:0000256" key="2">
    <source>
        <dbReference type="SAM" id="Phobius"/>
    </source>
</evidence>
<dbReference type="CDD" id="cd18186">
    <property type="entry name" value="BTB_POZ_ZBTB_KLHL-like"/>
    <property type="match status" value="1"/>
</dbReference>
<dbReference type="STRING" id="1392247.A0A3N4L374"/>